<proteinExistence type="predicted"/>
<dbReference type="Proteomes" id="UP001239111">
    <property type="component" value="Chromosome 1"/>
</dbReference>
<sequence>MPNSVKDESEAEGDEMSHVSNDSNGTSLSSESSEEHSDSDDSSEMDEDECEKRRNDCLNNMVDLERQFYLLREKIYEEKIAQIEKCLIEIKSETSEEYLKHLERLKGTMKTKEEVAEVLKRYRLENISNLFLSEELAAAQNLESEKGLLYDDIHGDLQEKIRRLEEDRNNSDIHTDMWLYSNGRRRKSRSQRRKAVAVSGPYIVYMLNDADILEDWALIKKSLTTFKTEIM</sequence>
<reference evidence="1" key="1">
    <citation type="submission" date="2023-04" db="EMBL/GenBank/DDBJ databases">
        <title>A chromosome-level genome assembly of the parasitoid wasp Eretmocerus hayati.</title>
        <authorList>
            <person name="Zhong Y."/>
            <person name="Liu S."/>
            <person name="Liu Y."/>
        </authorList>
    </citation>
    <scope>NUCLEOTIDE SEQUENCE</scope>
    <source>
        <strain evidence="1">ZJU_SS_LIU_2023</strain>
    </source>
</reference>
<evidence type="ECO:0000313" key="2">
    <source>
        <dbReference type="Proteomes" id="UP001239111"/>
    </source>
</evidence>
<keyword evidence="2" id="KW-1185">Reference proteome</keyword>
<comment type="caution">
    <text evidence="1">The sequence shown here is derived from an EMBL/GenBank/DDBJ whole genome shotgun (WGS) entry which is preliminary data.</text>
</comment>
<dbReference type="EMBL" id="CM056741">
    <property type="protein sequence ID" value="KAJ8683821.1"/>
    <property type="molecule type" value="Genomic_DNA"/>
</dbReference>
<name>A0ACC2PL95_9HYME</name>
<protein>
    <submittedName>
        <fullName evidence="1">Uncharacterized protein</fullName>
    </submittedName>
</protein>
<organism evidence="1 2">
    <name type="scientific">Eretmocerus hayati</name>
    <dbReference type="NCBI Taxonomy" id="131215"/>
    <lineage>
        <taxon>Eukaryota</taxon>
        <taxon>Metazoa</taxon>
        <taxon>Ecdysozoa</taxon>
        <taxon>Arthropoda</taxon>
        <taxon>Hexapoda</taxon>
        <taxon>Insecta</taxon>
        <taxon>Pterygota</taxon>
        <taxon>Neoptera</taxon>
        <taxon>Endopterygota</taxon>
        <taxon>Hymenoptera</taxon>
        <taxon>Apocrita</taxon>
        <taxon>Proctotrupomorpha</taxon>
        <taxon>Chalcidoidea</taxon>
        <taxon>Aphelinidae</taxon>
        <taxon>Aphelininae</taxon>
        <taxon>Eretmocerus</taxon>
    </lineage>
</organism>
<evidence type="ECO:0000313" key="1">
    <source>
        <dbReference type="EMBL" id="KAJ8683821.1"/>
    </source>
</evidence>
<gene>
    <name evidence="1" type="ORF">QAD02_019613</name>
</gene>
<accession>A0ACC2PL95</accession>